<evidence type="ECO:0000256" key="4">
    <source>
        <dbReference type="ARBA" id="ARBA00022741"/>
    </source>
</evidence>
<dbReference type="PANTHER" id="PTHR34139">
    <property type="entry name" value="UPF0331 PROTEIN MJ0127"/>
    <property type="match status" value="1"/>
</dbReference>
<organism evidence="6 7">
    <name type="scientific">Xaviernesmea oryzae</name>
    <dbReference type="NCBI Taxonomy" id="464029"/>
    <lineage>
        <taxon>Bacteria</taxon>
        <taxon>Pseudomonadati</taxon>
        <taxon>Pseudomonadota</taxon>
        <taxon>Alphaproteobacteria</taxon>
        <taxon>Hyphomicrobiales</taxon>
        <taxon>Rhizobiaceae</taxon>
        <taxon>Rhizobium/Agrobacterium group</taxon>
        <taxon>Xaviernesmea</taxon>
    </lineage>
</organism>
<evidence type="ECO:0000256" key="2">
    <source>
        <dbReference type="ARBA" id="ARBA00022649"/>
    </source>
</evidence>
<sequence>MSADRLKEYLDQMRSAALLACEFAAGMEQDAFLSDVRTQMAVGMALVLIGESASRIMIQHPDFAVDHPEIPWSKIKGMRNFVVHDYYELELPIVLDTVKTSLPMLVSQLDSLRNWRAQGE</sequence>
<evidence type="ECO:0000256" key="1">
    <source>
        <dbReference type="ARBA" id="ARBA00022553"/>
    </source>
</evidence>
<keyword evidence="3" id="KW-0540">Nuclease</keyword>
<keyword evidence="1" id="KW-0597">Phosphoprotein</keyword>
<dbReference type="GO" id="GO:0110001">
    <property type="term" value="C:toxin-antitoxin complex"/>
    <property type="evidence" value="ECO:0007669"/>
    <property type="project" value="InterPro"/>
</dbReference>
<dbReference type="EMBL" id="FXAF01000011">
    <property type="protein sequence ID" value="SMF75171.1"/>
    <property type="molecule type" value="Genomic_DNA"/>
</dbReference>
<proteinExistence type="predicted"/>
<dbReference type="RefSeq" id="WP_085425035.1">
    <property type="nucleotide sequence ID" value="NZ_FXAF01000011.1"/>
</dbReference>
<dbReference type="GO" id="GO:0004540">
    <property type="term" value="F:RNA nuclease activity"/>
    <property type="evidence" value="ECO:0007669"/>
    <property type="project" value="InterPro"/>
</dbReference>
<evidence type="ECO:0000313" key="7">
    <source>
        <dbReference type="Proteomes" id="UP000192903"/>
    </source>
</evidence>
<evidence type="ECO:0000256" key="5">
    <source>
        <dbReference type="ARBA" id="ARBA00022801"/>
    </source>
</evidence>
<keyword evidence="2" id="KW-1277">Toxin-antitoxin system</keyword>
<accession>A0A1X7GV09</accession>
<dbReference type="GO" id="GO:0000166">
    <property type="term" value="F:nucleotide binding"/>
    <property type="evidence" value="ECO:0007669"/>
    <property type="project" value="UniProtKB-KW"/>
</dbReference>
<dbReference type="PANTHER" id="PTHR34139:SF1">
    <property type="entry name" value="RNASE MJ1380-RELATED"/>
    <property type="match status" value="1"/>
</dbReference>
<dbReference type="InterPro" id="IPR008201">
    <property type="entry name" value="HepT-like"/>
</dbReference>
<dbReference type="GO" id="GO:0016787">
    <property type="term" value="F:hydrolase activity"/>
    <property type="evidence" value="ECO:0007669"/>
    <property type="project" value="UniProtKB-KW"/>
</dbReference>
<keyword evidence="7" id="KW-1185">Reference proteome</keyword>
<gene>
    <name evidence="6" type="ORF">SAMN02982989_4467</name>
</gene>
<reference evidence="7" key="1">
    <citation type="submission" date="2017-04" db="EMBL/GenBank/DDBJ databases">
        <authorList>
            <person name="Varghese N."/>
            <person name="Submissions S."/>
        </authorList>
    </citation>
    <scope>NUCLEOTIDE SEQUENCE [LARGE SCALE GENOMIC DNA]</scope>
    <source>
        <strain evidence="7">B4P</strain>
    </source>
</reference>
<dbReference type="OrthoDB" id="4829434at2"/>
<evidence type="ECO:0000313" key="6">
    <source>
        <dbReference type="EMBL" id="SMF75171.1"/>
    </source>
</evidence>
<protein>
    <submittedName>
        <fullName evidence="6">Uncharacterized conserved protein, contains HEPN domain</fullName>
    </submittedName>
</protein>
<dbReference type="Pfam" id="PF01934">
    <property type="entry name" value="HepT-like"/>
    <property type="match status" value="1"/>
</dbReference>
<keyword evidence="5" id="KW-0378">Hydrolase</keyword>
<keyword evidence="4" id="KW-0547">Nucleotide-binding</keyword>
<evidence type="ECO:0000256" key="3">
    <source>
        <dbReference type="ARBA" id="ARBA00022722"/>
    </source>
</evidence>
<name>A0A1X7GV09_9HYPH</name>
<dbReference type="Proteomes" id="UP000192903">
    <property type="component" value="Unassembled WGS sequence"/>
</dbReference>
<dbReference type="InterPro" id="IPR051813">
    <property type="entry name" value="HepT_RNase_toxin"/>
</dbReference>
<dbReference type="AlphaFoldDB" id="A0A1X7GV09"/>
<dbReference type="STRING" id="464029.SAMN02982989_4467"/>